<evidence type="ECO:0000256" key="1">
    <source>
        <dbReference type="SAM" id="SignalP"/>
    </source>
</evidence>
<accession>A0A914ELZ0</accession>
<dbReference type="WBParaSite" id="ACRNAN_scaffold9166.g12424.t1">
    <property type="protein sequence ID" value="ACRNAN_scaffold9166.g12424.t1"/>
    <property type="gene ID" value="ACRNAN_scaffold9166.g12424"/>
</dbReference>
<feature type="domain" description="Carboxylesterase type B" evidence="2">
    <location>
        <begin position="25"/>
        <end position="164"/>
    </location>
</feature>
<keyword evidence="3" id="KW-1185">Reference proteome</keyword>
<dbReference type="SUPFAM" id="SSF53474">
    <property type="entry name" value="alpha/beta-Hydrolases"/>
    <property type="match status" value="1"/>
</dbReference>
<reference evidence="4" key="1">
    <citation type="submission" date="2022-11" db="UniProtKB">
        <authorList>
            <consortium name="WormBaseParasite"/>
        </authorList>
    </citation>
    <scope>IDENTIFICATION</scope>
</reference>
<dbReference type="InterPro" id="IPR019819">
    <property type="entry name" value="Carboxylesterase_B_CS"/>
</dbReference>
<protein>
    <submittedName>
        <fullName evidence="4">Carboxylesterase type B domain-containing protein</fullName>
    </submittedName>
</protein>
<evidence type="ECO:0000313" key="4">
    <source>
        <dbReference type="WBParaSite" id="ACRNAN_scaffold9166.g12424.t1"/>
    </source>
</evidence>
<dbReference type="AlphaFoldDB" id="A0A914ELZ0"/>
<name>A0A914ELZ0_9BILA</name>
<sequence length="170" mass="19188">MLKINLLLTFFNILFAIISCQTITVNSPRGSLVGYHVDYGNDTSQIWYGQGDVFLGVPYAMPPVGELRYRRPVPLTQYPGPSPYNATYYRKACIQPNRNDTSEDCLFLNIWTPKASSTTKYPVLLEIHGGGLTTGDSHHDIRAIVRNLVSKGVVVASIDYRMSWLFYNVY</sequence>
<dbReference type="Pfam" id="PF00135">
    <property type="entry name" value="COesterase"/>
    <property type="match status" value="1"/>
</dbReference>
<evidence type="ECO:0000259" key="2">
    <source>
        <dbReference type="Pfam" id="PF00135"/>
    </source>
</evidence>
<organism evidence="3 4">
    <name type="scientific">Acrobeloides nanus</name>
    <dbReference type="NCBI Taxonomy" id="290746"/>
    <lineage>
        <taxon>Eukaryota</taxon>
        <taxon>Metazoa</taxon>
        <taxon>Ecdysozoa</taxon>
        <taxon>Nematoda</taxon>
        <taxon>Chromadorea</taxon>
        <taxon>Rhabditida</taxon>
        <taxon>Tylenchina</taxon>
        <taxon>Cephalobomorpha</taxon>
        <taxon>Cephaloboidea</taxon>
        <taxon>Cephalobidae</taxon>
        <taxon>Acrobeloides</taxon>
    </lineage>
</organism>
<dbReference type="InterPro" id="IPR029058">
    <property type="entry name" value="AB_hydrolase_fold"/>
</dbReference>
<dbReference type="Gene3D" id="3.40.50.1820">
    <property type="entry name" value="alpha/beta hydrolase"/>
    <property type="match status" value="1"/>
</dbReference>
<dbReference type="InterPro" id="IPR002018">
    <property type="entry name" value="CarbesteraseB"/>
</dbReference>
<feature type="chain" id="PRO_5037702903" evidence="1">
    <location>
        <begin position="21"/>
        <end position="170"/>
    </location>
</feature>
<dbReference type="PROSITE" id="PS51257">
    <property type="entry name" value="PROKAR_LIPOPROTEIN"/>
    <property type="match status" value="1"/>
</dbReference>
<proteinExistence type="predicted"/>
<dbReference type="InterPro" id="IPR050309">
    <property type="entry name" value="Type-B_Carboxylest/Lipase"/>
</dbReference>
<dbReference type="PROSITE" id="PS00941">
    <property type="entry name" value="CARBOXYLESTERASE_B_2"/>
    <property type="match status" value="1"/>
</dbReference>
<dbReference type="Proteomes" id="UP000887540">
    <property type="component" value="Unplaced"/>
</dbReference>
<keyword evidence="1" id="KW-0732">Signal</keyword>
<feature type="signal peptide" evidence="1">
    <location>
        <begin position="1"/>
        <end position="20"/>
    </location>
</feature>
<evidence type="ECO:0000313" key="3">
    <source>
        <dbReference type="Proteomes" id="UP000887540"/>
    </source>
</evidence>
<dbReference type="PANTHER" id="PTHR11559">
    <property type="entry name" value="CARBOXYLESTERASE"/>
    <property type="match status" value="1"/>
</dbReference>